<dbReference type="InterPro" id="IPR025965">
    <property type="entry name" value="FlgD/Vpr_Ig-like"/>
</dbReference>
<dbReference type="AlphaFoldDB" id="A0A523UYF8"/>
<dbReference type="GO" id="GO:0008237">
    <property type="term" value="F:metallopeptidase activity"/>
    <property type="evidence" value="ECO:0007669"/>
    <property type="project" value="UniProtKB-KW"/>
</dbReference>
<dbReference type="InterPro" id="IPR008757">
    <property type="entry name" value="Peptidase_M6-like_domain"/>
</dbReference>
<accession>A0A523UYF8</accession>
<evidence type="ECO:0000259" key="1">
    <source>
        <dbReference type="Pfam" id="PF05547"/>
    </source>
</evidence>
<evidence type="ECO:0000313" key="3">
    <source>
        <dbReference type="EMBL" id="TET47568.1"/>
    </source>
</evidence>
<comment type="caution">
    <text evidence="3">The sequence shown here is derived from an EMBL/GenBank/DDBJ whole genome shotgun (WGS) entry which is preliminary data.</text>
</comment>
<dbReference type="Pfam" id="PF13860">
    <property type="entry name" value="FlgD_ig"/>
    <property type="match status" value="1"/>
</dbReference>
<dbReference type="PANTHER" id="PTHR41775">
    <property type="entry name" value="SECRETED PROTEIN-RELATED"/>
    <property type="match status" value="1"/>
</dbReference>
<dbReference type="Pfam" id="PF05547">
    <property type="entry name" value="Peptidase_M6"/>
    <property type="match status" value="1"/>
</dbReference>
<keyword evidence="3" id="KW-0645">Protease</keyword>
<dbReference type="EMBL" id="SOJN01000016">
    <property type="protein sequence ID" value="TET47568.1"/>
    <property type="molecule type" value="Genomic_DNA"/>
</dbReference>
<dbReference type="Proteomes" id="UP000315525">
    <property type="component" value="Unassembled WGS sequence"/>
</dbReference>
<proteinExistence type="predicted"/>
<sequence length="557" mass="61187">MSLKTSVSVLVLIALLFISFYATAMPIHPDLLARLKQEGKLDAVVEQLQAAREKGVFAPNPRPPKLIGAQTAVNQPAIVILVDFTDNVADTINYPAAHFDSLLFSQGIYPTGSMRDYYLENSYGNMNITGTVTVWLRMPQLYTYYTNDSTGFGTYPRNAQKLTEDAIMAADPFIDFSSFDADGDGYVDALFVVHAGPGAEVTGNPNHIWSHKWQTSVPIPVDGVLASTYSMEPEDGKIGVFSHELGHVFGLPDLYDYGYDSRGLGGWSVMAGGSWGNGGVTPVHFDAWSKTKLGFVTPVEPAAGTLFAVEFPLVEYVPVIYKLYMDNIPNHEYFLVENRRITGFDAYLPGPGLCIYHCDDTVSTGNDLQWYPGYTDSGHYLVALEQADGLWELEQDYGADMGDPYPGTTGNLVFNDTTTPNSSNYSFLSTGVCVDYISPPADTMTANLCAGDPVGIQEQDRELKIENRVLLQNMPNPFYSSTMISYSVLAFSQVSLQVFDISGRFVQTLVDEPQGPGVYQVHWDGKDSSGRGAGNGLYFYHLEAGHFTATRKLILIR</sequence>
<dbReference type="Gene3D" id="2.60.40.4070">
    <property type="match status" value="1"/>
</dbReference>
<keyword evidence="3" id="KW-0378">Hydrolase</keyword>
<feature type="domain" description="FlgD/Vpr Ig-like" evidence="2">
    <location>
        <begin position="492"/>
        <end position="543"/>
    </location>
</feature>
<evidence type="ECO:0000259" key="2">
    <source>
        <dbReference type="Pfam" id="PF13860"/>
    </source>
</evidence>
<gene>
    <name evidence="3" type="ORF">E3J62_01030</name>
</gene>
<feature type="domain" description="Peptidase M6-like" evidence="1">
    <location>
        <begin position="92"/>
        <end position="290"/>
    </location>
</feature>
<dbReference type="InterPro" id="IPR026444">
    <property type="entry name" value="Secre_tail"/>
</dbReference>
<evidence type="ECO:0000313" key="4">
    <source>
        <dbReference type="Proteomes" id="UP000315525"/>
    </source>
</evidence>
<name>A0A523UYF8_UNCT6</name>
<dbReference type="PANTHER" id="PTHR41775:SF1">
    <property type="entry name" value="PEPTIDASE M6-LIKE DOMAIN-CONTAINING PROTEIN"/>
    <property type="match status" value="1"/>
</dbReference>
<dbReference type="NCBIfam" id="TIGR04183">
    <property type="entry name" value="Por_Secre_tail"/>
    <property type="match status" value="1"/>
</dbReference>
<keyword evidence="3" id="KW-0482">Metalloprotease</keyword>
<dbReference type="SUPFAM" id="SSF55486">
    <property type="entry name" value="Metalloproteases ('zincins'), catalytic domain"/>
    <property type="match status" value="1"/>
</dbReference>
<reference evidence="3 4" key="1">
    <citation type="submission" date="2019-03" db="EMBL/GenBank/DDBJ databases">
        <title>Metabolic potential of uncultured bacteria and archaea associated with petroleum seepage in deep-sea sediments.</title>
        <authorList>
            <person name="Dong X."/>
            <person name="Hubert C."/>
        </authorList>
    </citation>
    <scope>NUCLEOTIDE SEQUENCE [LARGE SCALE GENOMIC DNA]</scope>
    <source>
        <strain evidence="3">E44_bin18</strain>
    </source>
</reference>
<dbReference type="GO" id="GO:0006508">
    <property type="term" value="P:proteolysis"/>
    <property type="evidence" value="ECO:0007669"/>
    <property type="project" value="UniProtKB-KW"/>
</dbReference>
<dbReference type="NCBIfam" id="TIGR03296">
    <property type="entry name" value="M6dom_TIGR03296"/>
    <property type="match status" value="1"/>
</dbReference>
<protein>
    <submittedName>
        <fullName evidence="3">M6 family metalloprotease domain-containing protein</fullName>
    </submittedName>
</protein>
<organism evidence="3 4">
    <name type="scientific">candidate division TA06 bacterium</name>
    <dbReference type="NCBI Taxonomy" id="2250710"/>
    <lineage>
        <taxon>Bacteria</taxon>
        <taxon>Bacteria division TA06</taxon>
    </lineage>
</organism>